<dbReference type="EMBL" id="HBIR01043878">
    <property type="protein sequence ID" value="CAE0577278.1"/>
    <property type="molecule type" value="Transcribed_RNA"/>
</dbReference>
<evidence type="ECO:0000256" key="1">
    <source>
        <dbReference type="ARBA" id="ARBA00004229"/>
    </source>
</evidence>
<accession>A0A7S3WU39</accession>
<reference evidence="5" key="1">
    <citation type="submission" date="2021-01" db="EMBL/GenBank/DDBJ databases">
        <authorList>
            <person name="Corre E."/>
            <person name="Pelletier E."/>
            <person name="Niang G."/>
            <person name="Scheremetjew M."/>
            <person name="Finn R."/>
            <person name="Kale V."/>
            <person name="Holt S."/>
            <person name="Cochrane G."/>
            <person name="Meng A."/>
            <person name="Brown T."/>
            <person name="Cohen L."/>
        </authorList>
    </citation>
    <scope>NUCLEOTIDE SEQUENCE</scope>
    <source>
        <strain evidence="5">379</strain>
    </source>
</reference>
<feature type="region of interest" description="Disordered" evidence="4">
    <location>
        <begin position="1"/>
        <end position="47"/>
    </location>
</feature>
<dbReference type="AlphaFoldDB" id="A0A7S3WU39"/>
<sequence>MRSSARRHARASPHLAPSPPPRARTLHHRQPGCTTASLGTQSSQSPAALTLTPPALQFSEGTLDNGWATSTEISDKAGMIALAESAPLSRRFSPAACPRTAAPCALAVPATELNPTIGFWDPLGIVDDASPETIGWFRHAEIKRGRTTMAGFQGHFYDTSEAPPRHGRVAMAGFVGYCLQSNGVHFPWGIQGHFASCDLPAVCGKCLGSVW</sequence>
<dbReference type="GO" id="GO:0009507">
    <property type="term" value="C:chloroplast"/>
    <property type="evidence" value="ECO:0007669"/>
    <property type="project" value="UniProtKB-SubCell"/>
</dbReference>
<evidence type="ECO:0008006" key="6">
    <source>
        <dbReference type="Google" id="ProtNLM"/>
    </source>
</evidence>
<name>A0A7S3WU39_EMIHU</name>
<proteinExistence type="predicted"/>
<dbReference type="Gene3D" id="1.10.3460.10">
    <property type="entry name" value="Chlorophyll a/b binding protein domain"/>
    <property type="match status" value="1"/>
</dbReference>
<feature type="compositionally biased region" description="Polar residues" evidence="4">
    <location>
        <begin position="32"/>
        <end position="47"/>
    </location>
</feature>
<feature type="compositionally biased region" description="Basic residues" evidence="4">
    <location>
        <begin position="1"/>
        <end position="11"/>
    </location>
</feature>
<protein>
    <recommendedName>
        <fullName evidence="6">Light harvesting protein</fullName>
    </recommendedName>
</protein>
<gene>
    <name evidence="5" type="ORF">EHUX00137_LOCUS34243</name>
</gene>
<evidence type="ECO:0000256" key="3">
    <source>
        <dbReference type="ARBA" id="ARBA00022640"/>
    </source>
</evidence>
<keyword evidence="3" id="KW-0934">Plastid</keyword>
<dbReference type="InterPro" id="IPR022796">
    <property type="entry name" value="Chloroa_b-bind"/>
</dbReference>
<keyword evidence="2" id="KW-0150">Chloroplast</keyword>
<evidence type="ECO:0000256" key="2">
    <source>
        <dbReference type="ARBA" id="ARBA00022528"/>
    </source>
</evidence>
<evidence type="ECO:0000256" key="4">
    <source>
        <dbReference type="SAM" id="MobiDB-lite"/>
    </source>
</evidence>
<dbReference type="SUPFAM" id="SSF103511">
    <property type="entry name" value="Chlorophyll a-b binding protein"/>
    <property type="match status" value="1"/>
</dbReference>
<dbReference type="Pfam" id="PF00504">
    <property type="entry name" value="Chloroa_b-bind"/>
    <property type="match status" value="1"/>
</dbReference>
<evidence type="ECO:0000313" key="5">
    <source>
        <dbReference type="EMBL" id="CAE0577278.1"/>
    </source>
</evidence>
<organism evidence="5">
    <name type="scientific">Emiliania huxleyi</name>
    <name type="common">Coccolithophore</name>
    <name type="synonym">Pontosphaera huxleyi</name>
    <dbReference type="NCBI Taxonomy" id="2903"/>
    <lineage>
        <taxon>Eukaryota</taxon>
        <taxon>Haptista</taxon>
        <taxon>Haptophyta</taxon>
        <taxon>Prymnesiophyceae</taxon>
        <taxon>Isochrysidales</taxon>
        <taxon>Noelaerhabdaceae</taxon>
        <taxon>Emiliania</taxon>
    </lineage>
</organism>
<comment type="subcellular location">
    <subcellularLocation>
        <location evidence="1">Plastid</location>
        <location evidence="1">Chloroplast</location>
    </subcellularLocation>
</comment>